<protein>
    <submittedName>
        <fullName evidence="9">Uncharacterized protein</fullName>
    </submittedName>
</protein>
<dbReference type="AlphaFoldDB" id="A0AA87B8D0"/>
<dbReference type="Pfam" id="PF06978">
    <property type="entry name" value="POP1_N"/>
    <property type="match status" value="1"/>
</dbReference>
<evidence type="ECO:0000256" key="2">
    <source>
        <dbReference type="ARBA" id="ARBA00004370"/>
    </source>
</evidence>
<dbReference type="GO" id="GO:0001682">
    <property type="term" value="P:tRNA 5'-leader removal"/>
    <property type="evidence" value="ECO:0007669"/>
    <property type="project" value="InterPro"/>
</dbReference>
<dbReference type="PANTHER" id="PTHR22731">
    <property type="entry name" value="RIBONUCLEASES P/MRP PROTEIN SUBUNIT POP1"/>
    <property type="match status" value="1"/>
</dbReference>
<evidence type="ECO:0000259" key="7">
    <source>
        <dbReference type="Pfam" id="PF08170"/>
    </source>
</evidence>
<dbReference type="GO" id="GO:0005655">
    <property type="term" value="C:nucleolar ribonuclease P complex"/>
    <property type="evidence" value="ECO:0007669"/>
    <property type="project" value="InterPro"/>
</dbReference>
<dbReference type="InterPro" id="IPR039182">
    <property type="entry name" value="Pop1"/>
</dbReference>
<dbReference type="InterPro" id="IPR012590">
    <property type="entry name" value="POPLD_dom"/>
</dbReference>
<organism evidence="9 10">
    <name type="scientific">Sphenostylis stenocarpa</name>
    <dbReference type="NCBI Taxonomy" id="92480"/>
    <lineage>
        <taxon>Eukaryota</taxon>
        <taxon>Viridiplantae</taxon>
        <taxon>Streptophyta</taxon>
        <taxon>Embryophyta</taxon>
        <taxon>Tracheophyta</taxon>
        <taxon>Spermatophyta</taxon>
        <taxon>Magnoliopsida</taxon>
        <taxon>eudicotyledons</taxon>
        <taxon>Gunneridae</taxon>
        <taxon>Pentapetalae</taxon>
        <taxon>rosids</taxon>
        <taxon>fabids</taxon>
        <taxon>Fabales</taxon>
        <taxon>Fabaceae</taxon>
        <taxon>Papilionoideae</taxon>
        <taxon>50 kb inversion clade</taxon>
        <taxon>NPAAA clade</taxon>
        <taxon>indigoferoid/millettioid clade</taxon>
        <taxon>Phaseoleae</taxon>
        <taxon>Sphenostylis</taxon>
    </lineage>
</organism>
<feature type="domain" description="POP1 C-terminal" evidence="8">
    <location>
        <begin position="773"/>
        <end position="870"/>
    </location>
</feature>
<evidence type="ECO:0000259" key="6">
    <source>
        <dbReference type="Pfam" id="PF06978"/>
    </source>
</evidence>
<dbReference type="InterPro" id="IPR009723">
    <property type="entry name" value="Pop1_N"/>
</dbReference>
<sequence>MVAEGTKRPQLSLPRKINVQKYAESRALELQSLQSIIENRVSNDYRSQRNKRRRTTAFDNQIARKGCRRKRQKLGIVGKALVESGLEEDTLKKLPRRVRRRYELKKNLENGFCTSGDGTKRLRTHVWHAKRFSMTKLWGYHLPLCLQGRGKGSRAILKRLKQGVLVHDASYYSAIQLEGPEDSLLSVLRLVLEPSPARTTHTGNHDDSVLSGVTYGSAMLHHVGAPISPPIAPVTYMWQPTSQENMSTQLDGRDHYISCGQNGANNDSNKHDVELCEKSDNMKHGSSFRHLWVWIHASAFEEGYDNLKVACRKEMEKRGIIINCFSLEGQLAKLELIGLGTFQLLQKMLHPVGGISENHWQLKKHMTMEEECVSQNKNSRTLKNGDHFSSCAMIPLNVKDPRELPWKRNAVPIGSISIKTLSNEQETKCKELADLEGNLEENKESSSLSCSKLEDSQSNIDDLWYATTRGLRPPLEDSVLSKEKHHKHMTNFCLDDIDSGEANPSTKVQCLRSCPILLLKGDTKEMIIGWSIILPLSWVKAFWIPLITNGAHAIGLQEKHWVTCEIGLPFFPSDFPDCKAYSCLMEDKAVAFNKKEELRPPSVRHLRVPIQPPWGIVNITFNKMISAMETPDLSTREDLTITNLSPNPFPLSFKVSNSPSWSNLFDGTVVRTGCMLTTFLNETKAGQLLLFPYAADGEARISKFINGELKLDPRYKSSDIYDHKLCFVRVHLHPFKEGCFEEGAVICAPYPSDIFLWTSSSERSEEGLQMSQSAMRSYFKEHSSGRWEMQIPDDSISSKSHRWPIGFVTTASVQGSKSLVAEGFCEAVLLSHLREEQWKEMAMKQRRREIYVLVRNLRSTAYRLAFASIILEFKENDIEFL</sequence>
<dbReference type="InterPro" id="IPR055079">
    <property type="entry name" value="POP1_C"/>
</dbReference>
<feature type="domain" description="Pop1 N-terminal" evidence="6">
    <location>
        <begin position="89"/>
        <end position="179"/>
    </location>
</feature>
<feature type="domain" description="POPLD" evidence="7">
    <location>
        <begin position="529"/>
        <end position="604"/>
    </location>
</feature>
<dbReference type="PROSITE" id="PS00236">
    <property type="entry name" value="NEUROTR_ION_CHANNEL"/>
    <property type="match status" value="1"/>
</dbReference>
<evidence type="ECO:0000256" key="1">
    <source>
        <dbReference type="ARBA" id="ARBA00004123"/>
    </source>
</evidence>
<dbReference type="PANTHER" id="PTHR22731:SF3">
    <property type="entry name" value="RIBONUCLEASES P_MRP PROTEIN SUBUNIT POP1"/>
    <property type="match status" value="1"/>
</dbReference>
<dbReference type="GO" id="GO:0016020">
    <property type="term" value="C:membrane"/>
    <property type="evidence" value="ECO:0007669"/>
    <property type="project" value="UniProtKB-SubCell"/>
</dbReference>
<dbReference type="Gramene" id="rna-AYBTSS11_LOCUS30175">
    <property type="protein sequence ID" value="CAJ1978002.1"/>
    <property type="gene ID" value="gene-AYBTSS11_LOCUS30175"/>
</dbReference>
<reference evidence="9" key="1">
    <citation type="submission" date="2023-10" db="EMBL/GenBank/DDBJ databases">
        <authorList>
            <person name="Domelevo Entfellner J.-B."/>
        </authorList>
    </citation>
    <scope>NUCLEOTIDE SEQUENCE</scope>
</reference>
<dbReference type="InterPro" id="IPR018000">
    <property type="entry name" value="Neurotransmitter_ion_chnl_CS"/>
</dbReference>
<dbReference type="EMBL" id="OY731408">
    <property type="protein sequence ID" value="CAJ1978002.1"/>
    <property type="molecule type" value="Genomic_DNA"/>
</dbReference>
<evidence type="ECO:0000313" key="9">
    <source>
        <dbReference type="EMBL" id="CAJ1978002.1"/>
    </source>
</evidence>
<comment type="subcellular location">
    <subcellularLocation>
        <location evidence="2">Membrane</location>
    </subcellularLocation>
    <subcellularLocation>
        <location evidence="1">Nucleus</location>
    </subcellularLocation>
</comment>
<proteinExistence type="predicted"/>
<dbReference type="Pfam" id="PF22770">
    <property type="entry name" value="POP1_C"/>
    <property type="match status" value="1"/>
</dbReference>
<name>A0AA87B8D0_9FABA</name>
<dbReference type="Proteomes" id="UP001189624">
    <property type="component" value="Chromosome 11"/>
</dbReference>
<evidence type="ECO:0000256" key="5">
    <source>
        <dbReference type="ARBA" id="ARBA00023242"/>
    </source>
</evidence>
<keyword evidence="10" id="KW-1185">Reference proteome</keyword>
<accession>A0AA87B8D0</accession>
<dbReference type="Pfam" id="PF08170">
    <property type="entry name" value="POPLD"/>
    <property type="match status" value="1"/>
</dbReference>
<gene>
    <name evidence="9" type="ORF">AYBTSS11_LOCUS30175</name>
</gene>
<evidence type="ECO:0000313" key="10">
    <source>
        <dbReference type="Proteomes" id="UP001189624"/>
    </source>
</evidence>
<dbReference type="GO" id="GO:0000172">
    <property type="term" value="C:ribonuclease MRP complex"/>
    <property type="evidence" value="ECO:0007669"/>
    <property type="project" value="InterPro"/>
</dbReference>
<keyword evidence="5" id="KW-0539">Nucleus</keyword>
<evidence type="ECO:0000256" key="4">
    <source>
        <dbReference type="ARBA" id="ARBA00023136"/>
    </source>
</evidence>
<keyword evidence="3" id="KW-0819">tRNA processing</keyword>
<evidence type="ECO:0000256" key="3">
    <source>
        <dbReference type="ARBA" id="ARBA00022694"/>
    </source>
</evidence>
<evidence type="ECO:0000259" key="8">
    <source>
        <dbReference type="Pfam" id="PF22770"/>
    </source>
</evidence>
<keyword evidence="4" id="KW-0472">Membrane</keyword>